<reference evidence="1" key="1">
    <citation type="submission" date="2014-11" db="EMBL/GenBank/DDBJ databases">
        <authorList>
            <person name="Amaro Gonzalez C."/>
        </authorList>
    </citation>
    <scope>NUCLEOTIDE SEQUENCE</scope>
</reference>
<dbReference type="AlphaFoldDB" id="A0A0E9XDD1"/>
<accession>A0A0E9XDD1</accession>
<reference evidence="1" key="2">
    <citation type="journal article" date="2015" name="Fish Shellfish Immunol.">
        <title>Early steps in the European eel (Anguilla anguilla)-Vibrio vulnificus interaction in the gills: Role of the RtxA13 toxin.</title>
        <authorList>
            <person name="Callol A."/>
            <person name="Pajuelo D."/>
            <person name="Ebbesson L."/>
            <person name="Teles M."/>
            <person name="MacKenzie S."/>
            <person name="Amaro C."/>
        </authorList>
    </citation>
    <scope>NUCLEOTIDE SEQUENCE</scope>
</reference>
<organism evidence="1">
    <name type="scientific">Anguilla anguilla</name>
    <name type="common">European freshwater eel</name>
    <name type="synonym">Muraena anguilla</name>
    <dbReference type="NCBI Taxonomy" id="7936"/>
    <lineage>
        <taxon>Eukaryota</taxon>
        <taxon>Metazoa</taxon>
        <taxon>Chordata</taxon>
        <taxon>Craniata</taxon>
        <taxon>Vertebrata</taxon>
        <taxon>Euteleostomi</taxon>
        <taxon>Actinopterygii</taxon>
        <taxon>Neopterygii</taxon>
        <taxon>Teleostei</taxon>
        <taxon>Anguilliformes</taxon>
        <taxon>Anguillidae</taxon>
        <taxon>Anguilla</taxon>
    </lineage>
</organism>
<evidence type="ECO:0000313" key="1">
    <source>
        <dbReference type="EMBL" id="JAI00452.1"/>
    </source>
</evidence>
<name>A0A0E9XDD1_ANGAN</name>
<sequence length="43" mass="5301">MHTFKMHTCILNYLQNEVMEWQMCNYFCCFIAEMLHLSLNKQL</sequence>
<protein>
    <submittedName>
        <fullName evidence="1">Uncharacterized protein</fullName>
    </submittedName>
</protein>
<dbReference type="EMBL" id="GBXM01008126">
    <property type="protein sequence ID" value="JAI00452.1"/>
    <property type="molecule type" value="Transcribed_RNA"/>
</dbReference>
<proteinExistence type="predicted"/>